<evidence type="ECO:0000256" key="3">
    <source>
        <dbReference type="ARBA" id="ARBA00023163"/>
    </source>
</evidence>
<dbReference type="InterPro" id="IPR005143">
    <property type="entry name" value="TF_LuxR_autoind-bd_dom"/>
</dbReference>
<dbReference type="InterPro" id="IPR000792">
    <property type="entry name" value="Tscrpt_reg_LuxR_C"/>
</dbReference>
<dbReference type="PRINTS" id="PR00038">
    <property type="entry name" value="HTHLUXR"/>
</dbReference>
<protein>
    <submittedName>
        <fullName evidence="5">LuxR family transcriptional regulator</fullName>
    </submittedName>
</protein>
<evidence type="ECO:0000313" key="5">
    <source>
        <dbReference type="EMBL" id="XBS68762.1"/>
    </source>
</evidence>
<dbReference type="Gene3D" id="1.10.10.10">
    <property type="entry name" value="Winged helix-like DNA-binding domain superfamily/Winged helix DNA-binding domain"/>
    <property type="match status" value="1"/>
</dbReference>
<evidence type="ECO:0000256" key="2">
    <source>
        <dbReference type="ARBA" id="ARBA00023125"/>
    </source>
</evidence>
<accession>A0AAU7Q781</accession>
<dbReference type="InterPro" id="IPR036693">
    <property type="entry name" value="TF_LuxR_autoind-bd_dom_sf"/>
</dbReference>
<reference evidence="5" key="1">
    <citation type="submission" date="2024-06" db="EMBL/GenBank/DDBJ databases">
        <authorList>
            <person name="Coelho C."/>
            <person name="Bento M."/>
            <person name="Garcia E."/>
            <person name="Camelo A."/>
            <person name="Brandao I."/>
            <person name="Espirito Santo C."/>
            <person name="Trovao J."/>
            <person name="Verissimo A."/>
            <person name="Costa J."/>
            <person name="Tiago I."/>
        </authorList>
    </citation>
    <scope>NUCLEOTIDE SEQUENCE</scope>
    <source>
        <strain evidence="5">KWT182</strain>
    </source>
</reference>
<dbReference type="Gene3D" id="3.30.450.80">
    <property type="entry name" value="Transcription factor LuxR-like, autoinducer-binding domain"/>
    <property type="match status" value="1"/>
</dbReference>
<dbReference type="PROSITE" id="PS00622">
    <property type="entry name" value="HTH_LUXR_1"/>
    <property type="match status" value="1"/>
</dbReference>
<dbReference type="SUPFAM" id="SSF46894">
    <property type="entry name" value="C-terminal effector domain of the bipartite response regulators"/>
    <property type="match status" value="1"/>
</dbReference>
<dbReference type="GO" id="GO:0006355">
    <property type="term" value="P:regulation of DNA-templated transcription"/>
    <property type="evidence" value="ECO:0007669"/>
    <property type="project" value="InterPro"/>
</dbReference>
<dbReference type="SMART" id="SM00421">
    <property type="entry name" value="HTH_LUXR"/>
    <property type="match status" value="1"/>
</dbReference>
<dbReference type="InterPro" id="IPR016032">
    <property type="entry name" value="Sig_transdc_resp-reg_C-effctor"/>
</dbReference>
<dbReference type="Pfam" id="PF03472">
    <property type="entry name" value="Autoind_bind"/>
    <property type="match status" value="1"/>
</dbReference>
<proteinExistence type="predicted"/>
<keyword evidence="1" id="KW-0805">Transcription regulation</keyword>
<sequence>MEKPVENNQDDFIKAMKKELKLYLIQIFRNTHVFCFAYLMMNKSHNSPASIISDYPAGWINQYKNHGYQKIDPVMIIACRKFSPFHWPDNPAIIHQHSFFNMSKYYRLNSGYTFTLHDGDDNLATLSLSNRTGSTDFYRIIEQNKEKFQMLLITTHEKVTNFLRANAPAVQPYGSGPRDALLSPREKEVLFWASAGKTYGEVATILTIREGTVKFHIRNIIDKLGVVNAKHAISRAVELKLLS</sequence>
<dbReference type="Pfam" id="PF00196">
    <property type="entry name" value="GerE"/>
    <property type="match status" value="1"/>
</dbReference>
<dbReference type="InterPro" id="IPR036388">
    <property type="entry name" value="WH-like_DNA-bd_sf"/>
</dbReference>
<gene>
    <name evidence="5" type="ORF">ABK905_19550</name>
</gene>
<dbReference type="CDD" id="cd06170">
    <property type="entry name" value="LuxR_C_like"/>
    <property type="match status" value="1"/>
</dbReference>
<dbReference type="PANTHER" id="PTHR44688:SF16">
    <property type="entry name" value="DNA-BINDING TRANSCRIPTIONAL ACTIVATOR DEVR_DOSR"/>
    <property type="match status" value="1"/>
</dbReference>
<dbReference type="PROSITE" id="PS50043">
    <property type="entry name" value="HTH_LUXR_2"/>
    <property type="match status" value="1"/>
</dbReference>
<dbReference type="SUPFAM" id="SSF75516">
    <property type="entry name" value="Pheromone-binding domain of LuxR-like quorum-sensing transcription factors"/>
    <property type="match status" value="1"/>
</dbReference>
<organism evidence="5">
    <name type="scientific">Acerihabitans sp. KWT182</name>
    <dbReference type="NCBI Taxonomy" id="3157919"/>
    <lineage>
        <taxon>Bacteria</taxon>
        <taxon>Pseudomonadati</taxon>
        <taxon>Pseudomonadota</taxon>
        <taxon>Gammaproteobacteria</taxon>
        <taxon>Enterobacterales</taxon>
        <taxon>Pectobacteriaceae</taxon>
        <taxon>Acerihabitans</taxon>
    </lineage>
</organism>
<evidence type="ECO:0000256" key="1">
    <source>
        <dbReference type="ARBA" id="ARBA00023015"/>
    </source>
</evidence>
<dbReference type="AlphaFoldDB" id="A0AAU7Q781"/>
<dbReference type="EMBL" id="CP157947">
    <property type="protein sequence ID" value="XBS68762.1"/>
    <property type="molecule type" value="Genomic_DNA"/>
</dbReference>
<keyword evidence="2" id="KW-0238">DNA-binding</keyword>
<name>A0AAU7Q781_9GAMM</name>
<dbReference type="PANTHER" id="PTHR44688">
    <property type="entry name" value="DNA-BINDING TRANSCRIPTIONAL ACTIVATOR DEVR_DOSR"/>
    <property type="match status" value="1"/>
</dbReference>
<evidence type="ECO:0000259" key="4">
    <source>
        <dbReference type="PROSITE" id="PS50043"/>
    </source>
</evidence>
<keyword evidence="3" id="KW-0804">Transcription</keyword>
<dbReference type="GO" id="GO:0003677">
    <property type="term" value="F:DNA binding"/>
    <property type="evidence" value="ECO:0007669"/>
    <property type="project" value="UniProtKB-KW"/>
</dbReference>
<feature type="domain" description="HTH luxR-type" evidence="4">
    <location>
        <begin position="175"/>
        <end position="240"/>
    </location>
</feature>